<evidence type="ECO:0000313" key="3">
    <source>
        <dbReference type="EMBL" id="KAK4002030.1"/>
    </source>
</evidence>
<organism evidence="3 4">
    <name type="scientific">Daphnia magna</name>
    <dbReference type="NCBI Taxonomy" id="35525"/>
    <lineage>
        <taxon>Eukaryota</taxon>
        <taxon>Metazoa</taxon>
        <taxon>Ecdysozoa</taxon>
        <taxon>Arthropoda</taxon>
        <taxon>Crustacea</taxon>
        <taxon>Branchiopoda</taxon>
        <taxon>Diplostraca</taxon>
        <taxon>Cladocera</taxon>
        <taxon>Anomopoda</taxon>
        <taxon>Daphniidae</taxon>
        <taxon>Daphnia</taxon>
    </lineage>
</organism>
<keyword evidence="2" id="KW-0812">Transmembrane</keyword>
<comment type="caution">
    <text evidence="3">The sequence shown here is derived from an EMBL/GenBank/DDBJ whole genome shotgun (WGS) entry which is preliminary data.</text>
</comment>
<keyword evidence="2" id="KW-1133">Transmembrane helix</keyword>
<evidence type="ECO:0000256" key="1">
    <source>
        <dbReference type="SAM" id="MobiDB-lite"/>
    </source>
</evidence>
<feature type="region of interest" description="Disordered" evidence="1">
    <location>
        <begin position="63"/>
        <end position="87"/>
    </location>
</feature>
<dbReference type="EMBL" id="JAOYFB010000001">
    <property type="protein sequence ID" value="KAK4002030.1"/>
    <property type="molecule type" value="Genomic_DNA"/>
</dbReference>
<evidence type="ECO:0000313" key="4">
    <source>
        <dbReference type="Proteomes" id="UP001234178"/>
    </source>
</evidence>
<keyword evidence="2" id="KW-0472">Membrane</keyword>
<dbReference type="Proteomes" id="UP001234178">
    <property type="component" value="Unassembled WGS sequence"/>
</dbReference>
<protein>
    <submittedName>
        <fullName evidence="3">Uncharacterized protein</fullName>
    </submittedName>
</protein>
<feature type="transmembrane region" description="Helical" evidence="2">
    <location>
        <begin position="35"/>
        <end position="57"/>
    </location>
</feature>
<evidence type="ECO:0000256" key="2">
    <source>
        <dbReference type="SAM" id="Phobius"/>
    </source>
</evidence>
<reference evidence="3 4" key="1">
    <citation type="journal article" date="2023" name="Nucleic Acids Res.">
        <title>The hologenome of Daphnia magna reveals possible DNA methylation and microbiome-mediated evolution of the host genome.</title>
        <authorList>
            <person name="Chaturvedi A."/>
            <person name="Li X."/>
            <person name="Dhandapani V."/>
            <person name="Marshall H."/>
            <person name="Kissane S."/>
            <person name="Cuenca-Cambronero M."/>
            <person name="Asole G."/>
            <person name="Calvet F."/>
            <person name="Ruiz-Romero M."/>
            <person name="Marangio P."/>
            <person name="Guigo R."/>
            <person name="Rago D."/>
            <person name="Mirbahai L."/>
            <person name="Eastwood N."/>
            <person name="Colbourne J.K."/>
            <person name="Zhou J."/>
            <person name="Mallon E."/>
            <person name="Orsini L."/>
        </authorList>
    </citation>
    <scope>NUCLEOTIDE SEQUENCE [LARGE SCALE GENOMIC DNA]</scope>
    <source>
        <strain evidence="3">LRV0_1</strain>
    </source>
</reference>
<keyword evidence="4" id="KW-1185">Reference proteome</keyword>
<proteinExistence type="predicted"/>
<accession>A0ABQ9YN44</accession>
<gene>
    <name evidence="3" type="ORF">OUZ56_003889</name>
</gene>
<name>A0ABQ9YN44_9CRUS</name>
<sequence length="87" mass="9624">MAHIGEFRMLAVGGEADVEGPTCRQWHRKWKAKKMMIVTGWLVAQLACAATVLPFLFSSSTLLEPGDDDDASEERKYKSVAGYQTSC</sequence>